<protein>
    <submittedName>
        <fullName evidence="1">Glypican-3</fullName>
    </submittedName>
</protein>
<organism evidence="1 2">
    <name type="scientific">Sphaerodactylus townsendi</name>
    <dbReference type="NCBI Taxonomy" id="933632"/>
    <lineage>
        <taxon>Eukaryota</taxon>
        <taxon>Metazoa</taxon>
        <taxon>Chordata</taxon>
        <taxon>Craniata</taxon>
        <taxon>Vertebrata</taxon>
        <taxon>Euteleostomi</taxon>
        <taxon>Lepidosauria</taxon>
        <taxon>Squamata</taxon>
        <taxon>Bifurcata</taxon>
        <taxon>Gekkota</taxon>
        <taxon>Sphaerodactylidae</taxon>
        <taxon>Sphaerodactylus</taxon>
    </lineage>
</organism>
<evidence type="ECO:0000313" key="1">
    <source>
        <dbReference type="EMBL" id="KAH8011896.1"/>
    </source>
</evidence>
<dbReference type="Proteomes" id="UP000827872">
    <property type="component" value="Linkage Group LG13"/>
</dbReference>
<name>A0ACB8FXR1_9SAUR</name>
<proteinExistence type="predicted"/>
<accession>A0ACB8FXR1</accession>
<keyword evidence="2" id="KW-1185">Reference proteome</keyword>
<dbReference type="EMBL" id="CM037626">
    <property type="protein sequence ID" value="KAH8011896.1"/>
    <property type="molecule type" value="Genomic_DNA"/>
</dbReference>
<sequence length="114" mass="12973">MRVAHVDYEETLSSRRRELITKLRMHSSFYSSLPEYICSHSSVVQNNTLCWNGQEIVERFSRQAIRNGAKSQLSNHEIKVKGPEPMISQIIDKLKHINQEPGLDNKGPAGSPQV</sequence>
<gene>
    <name evidence="1" type="primary">GPC3_2</name>
    <name evidence="1" type="ORF">K3G42_012180</name>
</gene>
<comment type="caution">
    <text evidence="1">The sequence shown here is derived from an EMBL/GenBank/DDBJ whole genome shotgun (WGS) entry which is preliminary data.</text>
</comment>
<reference evidence="1" key="1">
    <citation type="submission" date="2021-08" db="EMBL/GenBank/DDBJ databases">
        <title>The first chromosome-level gecko genome reveals the dynamic sex chromosomes of Neotropical dwarf geckos (Sphaerodactylidae: Sphaerodactylus).</title>
        <authorList>
            <person name="Pinto B.J."/>
            <person name="Keating S.E."/>
            <person name="Gamble T."/>
        </authorList>
    </citation>
    <scope>NUCLEOTIDE SEQUENCE</scope>
    <source>
        <strain evidence="1">TG3544</strain>
    </source>
</reference>
<evidence type="ECO:0000313" key="2">
    <source>
        <dbReference type="Proteomes" id="UP000827872"/>
    </source>
</evidence>